<dbReference type="Proteomes" id="UP000823749">
    <property type="component" value="Chromosome 1"/>
</dbReference>
<organism evidence="1 2">
    <name type="scientific">Rhododendron griersonianum</name>
    <dbReference type="NCBI Taxonomy" id="479676"/>
    <lineage>
        <taxon>Eukaryota</taxon>
        <taxon>Viridiplantae</taxon>
        <taxon>Streptophyta</taxon>
        <taxon>Embryophyta</taxon>
        <taxon>Tracheophyta</taxon>
        <taxon>Spermatophyta</taxon>
        <taxon>Magnoliopsida</taxon>
        <taxon>eudicotyledons</taxon>
        <taxon>Gunneridae</taxon>
        <taxon>Pentapetalae</taxon>
        <taxon>asterids</taxon>
        <taxon>Ericales</taxon>
        <taxon>Ericaceae</taxon>
        <taxon>Ericoideae</taxon>
        <taxon>Rhodoreae</taxon>
        <taxon>Rhododendron</taxon>
    </lineage>
</organism>
<comment type="caution">
    <text evidence="1">The sequence shown here is derived from an EMBL/GenBank/DDBJ whole genome shotgun (WGS) entry which is preliminary data.</text>
</comment>
<protein>
    <submittedName>
        <fullName evidence="1">Uncharacterized protein</fullName>
    </submittedName>
</protein>
<accession>A0AAV6LJ68</accession>
<dbReference type="AlphaFoldDB" id="A0AAV6LJ68"/>
<evidence type="ECO:0000313" key="1">
    <source>
        <dbReference type="EMBL" id="KAG5564084.1"/>
    </source>
</evidence>
<evidence type="ECO:0000313" key="2">
    <source>
        <dbReference type="Proteomes" id="UP000823749"/>
    </source>
</evidence>
<gene>
    <name evidence="1" type="ORF">RHGRI_000306</name>
</gene>
<proteinExistence type="predicted"/>
<sequence>MPLSHMQLRKTTTGEPFYLGKHHHTWITTSLRNIHDRPILHLSLSSRQLPLPRMGFGRK</sequence>
<dbReference type="EMBL" id="JACTNZ010000001">
    <property type="protein sequence ID" value="KAG5564084.1"/>
    <property type="molecule type" value="Genomic_DNA"/>
</dbReference>
<keyword evidence="2" id="KW-1185">Reference proteome</keyword>
<reference evidence="1" key="1">
    <citation type="submission" date="2020-08" db="EMBL/GenBank/DDBJ databases">
        <title>Plant Genome Project.</title>
        <authorList>
            <person name="Zhang R.-G."/>
        </authorList>
    </citation>
    <scope>NUCLEOTIDE SEQUENCE</scope>
    <source>
        <strain evidence="1">WSP0</strain>
        <tissue evidence="1">Leaf</tissue>
    </source>
</reference>
<name>A0AAV6LJ68_9ERIC</name>